<evidence type="ECO:0000256" key="2">
    <source>
        <dbReference type="ARBA" id="ARBA00022448"/>
    </source>
</evidence>
<evidence type="ECO:0000256" key="4">
    <source>
        <dbReference type="ARBA" id="ARBA00022692"/>
    </source>
</evidence>
<evidence type="ECO:0000313" key="9">
    <source>
        <dbReference type="EMBL" id="TQL96091.1"/>
    </source>
</evidence>
<evidence type="ECO:0000256" key="1">
    <source>
        <dbReference type="ARBA" id="ARBA00004651"/>
    </source>
</evidence>
<dbReference type="PANTHER" id="PTHR32243">
    <property type="entry name" value="MALTOSE TRANSPORT SYSTEM PERMEASE-RELATED"/>
    <property type="match status" value="1"/>
</dbReference>
<dbReference type="CDD" id="cd06261">
    <property type="entry name" value="TM_PBP2"/>
    <property type="match status" value="1"/>
</dbReference>
<evidence type="ECO:0000259" key="8">
    <source>
        <dbReference type="PROSITE" id="PS50928"/>
    </source>
</evidence>
<evidence type="ECO:0000256" key="5">
    <source>
        <dbReference type="ARBA" id="ARBA00022989"/>
    </source>
</evidence>
<feature type="transmembrane region" description="Helical" evidence="7">
    <location>
        <begin position="85"/>
        <end position="111"/>
    </location>
</feature>
<evidence type="ECO:0000256" key="3">
    <source>
        <dbReference type="ARBA" id="ARBA00022475"/>
    </source>
</evidence>
<dbReference type="InterPro" id="IPR050901">
    <property type="entry name" value="BP-dep_ABC_trans_perm"/>
</dbReference>
<dbReference type="PROSITE" id="PS50928">
    <property type="entry name" value="ABC_TM1"/>
    <property type="match status" value="1"/>
</dbReference>
<dbReference type="Proteomes" id="UP000316096">
    <property type="component" value="Unassembled WGS sequence"/>
</dbReference>
<keyword evidence="4 7" id="KW-0812">Transmembrane</keyword>
<name>A0A543CG72_9ACTN</name>
<comment type="similarity">
    <text evidence="7">Belongs to the binding-protein-dependent transport system permease family.</text>
</comment>
<feature type="transmembrane region" description="Helical" evidence="7">
    <location>
        <begin position="154"/>
        <end position="177"/>
    </location>
</feature>
<feature type="transmembrane region" description="Helical" evidence="7">
    <location>
        <begin position="123"/>
        <end position="142"/>
    </location>
</feature>
<organism evidence="9 10">
    <name type="scientific">Actinoallomurus bryophytorum</name>
    <dbReference type="NCBI Taxonomy" id="1490222"/>
    <lineage>
        <taxon>Bacteria</taxon>
        <taxon>Bacillati</taxon>
        <taxon>Actinomycetota</taxon>
        <taxon>Actinomycetes</taxon>
        <taxon>Streptosporangiales</taxon>
        <taxon>Thermomonosporaceae</taxon>
        <taxon>Actinoallomurus</taxon>
    </lineage>
</organism>
<comment type="caution">
    <text evidence="9">The sequence shown here is derived from an EMBL/GenBank/DDBJ whole genome shotgun (WGS) entry which is preliminary data.</text>
</comment>
<keyword evidence="2 7" id="KW-0813">Transport</keyword>
<feature type="transmembrane region" description="Helical" evidence="7">
    <location>
        <begin position="25"/>
        <end position="51"/>
    </location>
</feature>
<evidence type="ECO:0000256" key="6">
    <source>
        <dbReference type="ARBA" id="ARBA00023136"/>
    </source>
</evidence>
<evidence type="ECO:0000256" key="7">
    <source>
        <dbReference type="RuleBase" id="RU363032"/>
    </source>
</evidence>
<comment type="subcellular location">
    <subcellularLocation>
        <location evidence="1 7">Cell membrane</location>
        <topology evidence="1 7">Multi-pass membrane protein</topology>
    </subcellularLocation>
</comment>
<dbReference type="Gene3D" id="1.10.3720.10">
    <property type="entry name" value="MetI-like"/>
    <property type="match status" value="1"/>
</dbReference>
<dbReference type="InterPro" id="IPR035906">
    <property type="entry name" value="MetI-like_sf"/>
</dbReference>
<feature type="transmembrane region" description="Helical" evidence="7">
    <location>
        <begin position="264"/>
        <end position="287"/>
    </location>
</feature>
<proteinExistence type="inferred from homology"/>
<keyword evidence="5 7" id="KW-1133">Transmembrane helix</keyword>
<accession>A0A543CG72</accession>
<keyword evidence="6 7" id="KW-0472">Membrane</keyword>
<sequence length="293" mass="30716">MNGLAARTAAREMGRQRRMAAAQQVVVRVTVYAVAVAAALVCAAPFLWGLISAFEHDGGGSARTAPGPTTEHVRLLFHSTPFTTFVVNTLVVGGLVVVVTLALALPAAYALTRLHRSWGTPAGIAILLVYLVPPSLLFLSLSRVVATLGLADSVWSLVLVYPTVTVPVSVWLLAGFLRAVPVDIEEQAMVDGYSRLGAFVRVVTPLVLPGVAAVVVLTFTLAAGEFTYALTFVWSGARMPVSTGLPAGLGNGDPALWRTVQTGAVFVAIPLAVACGLFLDRFVAVLVMGSDHD</sequence>
<dbReference type="PANTHER" id="PTHR32243:SF18">
    <property type="entry name" value="INNER MEMBRANE ABC TRANSPORTER PERMEASE PROTEIN YCJP"/>
    <property type="match status" value="1"/>
</dbReference>
<protein>
    <submittedName>
        <fullName evidence="9">Carbohydrate ABC transporter membrane protein 2 (CUT1 family)</fullName>
    </submittedName>
</protein>
<keyword evidence="10" id="KW-1185">Reference proteome</keyword>
<evidence type="ECO:0000313" key="10">
    <source>
        <dbReference type="Proteomes" id="UP000316096"/>
    </source>
</evidence>
<gene>
    <name evidence="9" type="ORF">FB559_1611</name>
</gene>
<dbReference type="GO" id="GO:0005886">
    <property type="term" value="C:plasma membrane"/>
    <property type="evidence" value="ECO:0007669"/>
    <property type="project" value="UniProtKB-SubCell"/>
</dbReference>
<reference evidence="9 10" key="1">
    <citation type="submission" date="2019-06" db="EMBL/GenBank/DDBJ databases">
        <title>Sequencing the genomes of 1000 actinobacteria strains.</title>
        <authorList>
            <person name="Klenk H.-P."/>
        </authorList>
    </citation>
    <scope>NUCLEOTIDE SEQUENCE [LARGE SCALE GENOMIC DNA]</scope>
    <source>
        <strain evidence="9 10">DSM 102200</strain>
    </source>
</reference>
<feature type="domain" description="ABC transmembrane type-1" evidence="8">
    <location>
        <begin position="86"/>
        <end position="278"/>
    </location>
</feature>
<dbReference type="GO" id="GO:0055085">
    <property type="term" value="P:transmembrane transport"/>
    <property type="evidence" value="ECO:0007669"/>
    <property type="project" value="InterPro"/>
</dbReference>
<feature type="transmembrane region" description="Helical" evidence="7">
    <location>
        <begin position="198"/>
        <end position="223"/>
    </location>
</feature>
<keyword evidence="3" id="KW-1003">Cell membrane</keyword>
<dbReference type="AlphaFoldDB" id="A0A543CG72"/>
<dbReference type="EMBL" id="VFOZ01000001">
    <property type="protein sequence ID" value="TQL96091.1"/>
    <property type="molecule type" value="Genomic_DNA"/>
</dbReference>
<dbReference type="RefSeq" id="WP_221639920.1">
    <property type="nucleotide sequence ID" value="NZ_VFOZ01000001.1"/>
</dbReference>
<dbReference type="InterPro" id="IPR000515">
    <property type="entry name" value="MetI-like"/>
</dbReference>
<dbReference type="Pfam" id="PF00528">
    <property type="entry name" value="BPD_transp_1"/>
    <property type="match status" value="1"/>
</dbReference>
<dbReference type="SUPFAM" id="SSF161098">
    <property type="entry name" value="MetI-like"/>
    <property type="match status" value="1"/>
</dbReference>